<evidence type="ECO:0000259" key="3">
    <source>
        <dbReference type="Pfam" id="PF10073"/>
    </source>
</evidence>
<dbReference type="EMBL" id="CP008743">
    <property type="protein sequence ID" value="ARN84256.1"/>
    <property type="molecule type" value="Genomic_DNA"/>
</dbReference>
<proteinExistence type="inferred from homology"/>
<feature type="coiled-coil region" evidence="2">
    <location>
        <begin position="12"/>
        <end position="39"/>
    </location>
</feature>
<comment type="similarity">
    <text evidence="1">Belongs to the UPF0335 family.</text>
</comment>
<dbReference type="STRING" id="1414854.GQ61_01665"/>
<evidence type="ECO:0000256" key="2">
    <source>
        <dbReference type="SAM" id="Coils"/>
    </source>
</evidence>
<feature type="domain" description="GapR-like DNA-binding" evidence="3">
    <location>
        <begin position="10"/>
        <end position="78"/>
    </location>
</feature>
<protein>
    <recommendedName>
        <fullName evidence="1">UPF0335 protein GQ61_01665</fullName>
    </recommendedName>
</protein>
<gene>
    <name evidence="4" type="ORF">GQ61_01665</name>
</gene>
<dbReference type="KEGG" id="naf:GQ61_01665"/>
<dbReference type="InterPro" id="IPR046367">
    <property type="entry name" value="GapR-like_DNA-bd"/>
</dbReference>
<evidence type="ECO:0000256" key="1">
    <source>
        <dbReference type="HAMAP-Rule" id="MF_00797"/>
    </source>
</evidence>
<evidence type="ECO:0000313" key="5">
    <source>
        <dbReference type="Proteomes" id="UP000237351"/>
    </source>
</evidence>
<dbReference type="HAMAP" id="MF_00797">
    <property type="entry name" value="UPF0335"/>
    <property type="match status" value="1"/>
</dbReference>
<dbReference type="Pfam" id="PF10073">
    <property type="entry name" value="GapR_DNA-bd"/>
    <property type="match status" value="1"/>
</dbReference>
<accession>A0A1W6N3A1</accession>
<dbReference type="NCBIfam" id="NF010247">
    <property type="entry name" value="PRK13694.1"/>
    <property type="match status" value="1"/>
</dbReference>
<dbReference type="OrthoDB" id="9813793at2"/>
<keyword evidence="2" id="KW-0175">Coiled coil</keyword>
<reference evidence="4 5" key="1">
    <citation type="submission" date="2014-06" db="EMBL/GenBank/DDBJ databases">
        <title>The genome of the endonuclear symbiont Nucleicultrix amoebiphila.</title>
        <authorList>
            <person name="Schulz F."/>
            <person name="Horn M."/>
        </authorList>
    </citation>
    <scope>NUCLEOTIDE SEQUENCE [LARGE SCALE GENOMIC DNA]</scope>
    <source>
        <strain evidence="4 5">FS5</strain>
    </source>
</reference>
<dbReference type="RefSeq" id="WP_085783620.1">
    <property type="nucleotide sequence ID" value="NZ_CP008743.1"/>
</dbReference>
<keyword evidence="5" id="KW-1185">Reference proteome</keyword>
<name>A0A1W6N3A1_9PROT</name>
<evidence type="ECO:0000313" key="4">
    <source>
        <dbReference type="EMBL" id="ARN84256.1"/>
    </source>
</evidence>
<dbReference type="GO" id="GO:0003677">
    <property type="term" value="F:DNA binding"/>
    <property type="evidence" value="ECO:0007669"/>
    <property type="project" value="InterPro"/>
</dbReference>
<dbReference type="AlphaFoldDB" id="A0A1W6N3A1"/>
<organism evidence="4 5">
    <name type="scientific">Candidatus Nucleicultrix amoebiphila FS5</name>
    <dbReference type="NCBI Taxonomy" id="1414854"/>
    <lineage>
        <taxon>Bacteria</taxon>
        <taxon>Pseudomonadati</taxon>
        <taxon>Pseudomonadota</taxon>
        <taxon>Alphaproteobacteria</taxon>
        <taxon>Holosporales</taxon>
        <taxon>Candidatus Nucleicultricaceae</taxon>
        <taxon>Candidatus Nucleicultrix</taxon>
    </lineage>
</organism>
<dbReference type="Proteomes" id="UP000237351">
    <property type="component" value="Chromosome"/>
</dbReference>
<sequence>MTDYAGISGNQLRQFIEKIERLEEEKSELMGDIREIFAEAKGNGFDPKIMRQVLRIRKMDGNERQEQEELLDIYLNALAVPAKNNSSQAA</sequence>
<dbReference type="InterPro" id="IPR018753">
    <property type="entry name" value="GapR-like"/>
</dbReference>